<accession>A0A1L7XJR2</accession>
<feature type="region of interest" description="Disordered" evidence="1">
    <location>
        <begin position="814"/>
        <end position="851"/>
    </location>
</feature>
<dbReference type="Gene3D" id="3.30.160.60">
    <property type="entry name" value="Classic Zinc Finger"/>
    <property type="match status" value="1"/>
</dbReference>
<feature type="domain" description="C2H2-type" evidence="2">
    <location>
        <begin position="127"/>
        <end position="149"/>
    </location>
</feature>
<dbReference type="PROSITE" id="PS00028">
    <property type="entry name" value="ZINC_FINGER_C2H2_1"/>
    <property type="match status" value="2"/>
</dbReference>
<keyword evidence="4" id="KW-1185">Reference proteome</keyword>
<evidence type="ECO:0000313" key="4">
    <source>
        <dbReference type="Proteomes" id="UP000184330"/>
    </source>
</evidence>
<dbReference type="Proteomes" id="UP000184330">
    <property type="component" value="Unassembled WGS sequence"/>
</dbReference>
<dbReference type="OrthoDB" id="5379191at2759"/>
<feature type="domain" description="C2H2-type" evidence="2">
    <location>
        <begin position="97"/>
        <end position="119"/>
    </location>
</feature>
<proteinExistence type="predicted"/>
<feature type="compositionally biased region" description="Polar residues" evidence="1">
    <location>
        <begin position="814"/>
        <end position="831"/>
    </location>
</feature>
<protein>
    <recommendedName>
        <fullName evidence="2">C2H2-type domain-containing protein</fullName>
    </recommendedName>
</protein>
<feature type="compositionally biased region" description="Polar residues" evidence="1">
    <location>
        <begin position="9"/>
        <end position="19"/>
    </location>
</feature>
<dbReference type="EMBL" id="FJOG01000030">
    <property type="protein sequence ID" value="CZR65279.1"/>
    <property type="molecule type" value="Genomic_DNA"/>
</dbReference>
<feature type="compositionally biased region" description="Acidic residues" evidence="1">
    <location>
        <begin position="39"/>
        <end position="49"/>
    </location>
</feature>
<organism evidence="3 4">
    <name type="scientific">Phialocephala subalpina</name>
    <dbReference type="NCBI Taxonomy" id="576137"/>
    <lineage>
        <taxon>Eukaryota</taxon>
        <taxon>Fungi</taxon>
        <taxon>Dikarya</taxon>
        <taxon>Ascomycota</taxon>
        <taxon>Pezizomycotina</taxon>
        <taxon>Leotiomycetes</taxon>
        <taxon>Helotiales</taxon>
        <taxon>Mollisiaceae</taxon>
        <taxon>Phialocephala</taxon>
        <taxon>Phialocephala fortinii species complex</taxon>
    </lineage>
</organism>
<reference evidence="3 4" key="1">
    <citation type="submission" date="2016-03" db="EMBL/GenBank/DDBJ databases">
        <authorList>
            <person name="Ploux O."/>
        </authorList>
    </citation>
    <scope>NUCLEOTIDE SEQUENCE [LARGE SCALE GENOMIC DNA]</scope>
    <source>
        <strain evidence="3 4">UAMH 11012</strain>
    </source>
</reference>
<evidence type="ECO:0000259" key="2">
    <source>
        <dbReference type="PROSITE" id="PS00028"/>
    </source>
</evidence>
<feature type="region of interest" description="Disordered" evidence="1">
    <location>
        <begin position="1"/>
        <end position="64"/>
    </location>
</feature>
<gene>
    <name evidence="3" type="ORF">PAC_15179</name>
</gene>
<feature type="compositionally biased region" description="Polar residues" evidence="1">
    <location>
        <begin position="498"/>
        <end position="508"/>
    </location>
</feature>
<evidence type="ECO:0000313" key="3">
    <source>
        <dbReference type="EMBL" id="CZR65279.1"/>
    </source>
</evidence>
<evidence type="ECO:0000256" key="1">
    <source>
        <dbReference type="SAM" id="MobiDB-lite"/>
    </source>
</evidence>
<dbReference type="InterPro" id="IPR013087">
    <property type="entry name" value="Znf_C2H2_type"/>
</dbReference>
<dbReference type="SMART" id="SM00355">
    <property type="entry name" value="ZnF_C2H2"/>
    <property type="match status" value="3"/>
</dbReference>
<name>A0A1L7XJR2_9HELO</name>
<dbReference type="AlphaFoldDB" id="A0A1L7XJR2"/>
<feature type="region of interest" description="Disordered" evidence="1">
    <location>
        <begin position="494"/>
        <end position="548"/>
    </location>
</feature>
<sequence>MLGRLRSAGKTQHNQSQSRVVDAESSESEEDFYVPGEGPDSENESDEDFYVPGEGPESENDENLGAADNTIELDSIVDDFAKDNSTANVGYHESHICFVPKCTQTFKRRVMLLRHLPTHLPDPIFRCKSCPLSFETSVGCIKHCKKTSHSAPDTCVTCDYEYSEVDEYVQHYLTDHSNIGRYICTHCQNISISEEDVEAHVCQRQLETNQELKKLELPELPYSLEVSQNYSQEYKISLALKALPESPTRDVIAQWILDHVPPASKYKSNCRELTFRTLPKKFHQTENGGWKDIETDKHKLRTRIPIDRLIAIAFYKASFAPLSAHGIYESSKEIYRDPSLSKAKFVATITAHLKRKNDRYIIVGETVEQMTKTRYIPKAKELWSVIQDQQKTVTLLASSILNQETNNDDPGIPFPDLVRLARANGQKTYDDIYEWITAKYPIHVGARKKIRDAAGRIRVGISRKRPQLSALSSPNEESPTSFLSAYAPDLSTVRRSDTLSSSPCTNYNRLGRAETDDSETHDPKKGDPDLVNNGVGDPIQSRDQEKQAKEMHKRLILLHRASFYYGNEGDGLDEIRNEMVSHSFLNELLYSLHVEEKQARERVHMGDGWMLMAHFAGVILAKIHELLFTEALIQPSPLFESAMSFEEVDAENVNALFPSEAGCFSCLTGHDQSETCRPVANSPPAYPSPRQKYRYYDLLLLLWVENGSVAQPVVHRWLKHHRSASDSEILDCIRRFCEAVGRNEKGDNLLKLRARFKDFPDLSRTDTTFEDPASATDRIEAPYIPATVPSGPPLILSPAGLLEDHVPLQISVPTATHHSRNLTQSSISNPRPRSASCPDIYGDLPQAQNDAPIEDAYDDLPQAQDDTLAENPDLVPKDELRQPRKVPVWIVTNEPSRVETHWRDGHIRGTSLATFIRQLSKETQGPEIEEIKLELKIPKLTTRYSVRKDEEDEWAKVKRIFAEQLKSIKGTIKSAGSNLDMKILVEPVYRGSLLEAGFNHGEDYTF</sequence>
<feature type="compositionally biased region" description="Basic and acidic residues" evidence="1">
    <location>
        <begin position="511"/>
        <end position="528"/>
    </location>
</feature>
<dbReference type="STRING" id="576137.A0A1L7XJR2"/>